<evidence type="ECO:0000259" key="6">
    <source>
        <dbReference type="PROSITE" id="PS50837"/>
    </source>
</evidence>
<organism evidence="7 8">
    <name type="scientific">Stylophora pistillata</name>
    <name type="common">Smooth cauliflower coral</name>
    <dbReference type="NCBI Taxonomy" id="50429"/>
    <lineage>
        <taxon>Eukaryota</taxon>
        <taxon>Metazoa</taxon>
        <taxon>Cnidaria</taxon>
        <taxon>Anthozoa</taxon>
        <taxon>Hexacorallia</taxon>
        <taxon>Scleractinia</taxon>
        <taxon>Astrocoeniina</taxon>
        <taxon>Pocilloporidae</taxon>
        <taxon>Stylophora</taxon>
    </lineage>
</organism>
<keyword evidence="2" id="KW-0677">Repeat</keyword>
<dbReference type="EMBL" id="LSMT01000807">
    <property type="protein sequence ID" value="PFX14277.1"/>
    <property type="molecule type" value="Genomic_DNA"/>
</dbReference>
<dbReference type="Gene3D" id="1.20.1440.80">
    <property type="entry name" value="Gap junction channel protein cysteine-rich domain"/>
    <property type="match status" value="1"/>
</dbReference>
<evidence type="ECO:0000313" key="7">
    <source>
        <dbReference type="EMBL" id="PFX14277.1"/>
    </source>
</evidence>
<keyword evidence="5" id="KW-1133">Transmembrane helix</keyword>
<dbReference type="InterPro" id="IPR038359">
    <property type="entry name" value="Connexin_N_sf"/>
</dbReference>
<keyword evidence="3" id="KW-0547">Nucleotide-binding</keyword>
<feature type="domain" description="NACHT" evidence="6">
    <location>
        <begin position="306"/>
        <end position="455"/>
    </location>
</feature>
<evidence type="ECO:0000256" key="3">
    <source>
        <dbReference type="ARBA" id="ARBA00022741"/>
    </source>
</evidence>
<dbReference type="InterPro" id="IPR032675">
    <property type="entry name" value="LRR_dom_sf"/>
</dbReference>
<dbReference type="AlphaFoldDB" id="A0A2B4RD54"/>
<dbReference type="InterPro" id="IPR001611">
    <property type="entry name" value="Leu-rich_rpt"/>
</dbReference>
<dbReference type="PROSITE" id="PS50837">
    <property type="entry name" value="NACHT"/>
    <property type="match status" value="1"/>
</dbReference>
<protein>
    <submittedName>
        <fullName evidence="7">Nucleotide-binding oligomerization domain-containing protein 1</fullName>
    </submittedName>
</protein>
<gene>
    <name evidence="7" type="primary">NOD1</name>
    <name evidence="7" type="ORF">AWC38_SpisGene21579</name>
</gene>
<accession>A0A2B4RD54</accession>
<keyword evidence="4" id="KW-0067">ATP-binding</keyword>
<feature type="transmembrane region" description="Helical" evidence="5">
    <location>
        <begin position="199"/>
        <end position="220"/>
    </location>
</feature>
<dbReference type="Proteomes" id="UP000225706">
    <property type="component" value="Unassembled WGS sequence"/>
</dbReference>
<dbReference type="SUPFAM" id="SSF52047">
    <property type="entry name" value="RNI-like"/>
    <property type="match status" value="1"/>
</dbReference>
<comment type="caution">
    <text evidence="7">The sequence shown here is derived from an EMBL/GenBank/DDBJ whole genome shotgun (WGS) entry which is preliminary data.</text>
</comment>
<dbReference type="Pfam" id="PF13516">
    <property type="entry name" value="LRR_6"/>
    <property type="match status" value="2"/>
</dbReference>
<dbReference type="Pfam" id="PF05729">
    <property type="entry name" value="NACHT"/>
    <property type="match status" value="1"/>
</dbReference>
<keyword evidence="5" id="KW-0472">Membrane</keyword>
<evidence type="ECO:0000256" key="2">
    <source>
        <dbReference type="ARBA" id="ARBA00022737"/>
    </source>
</evidence>
<evidence type="ECO:0000256" key="4">
    <source>
        <dbReference type="ARBA" id="ARBA00022840"/>
    </source>
</evidence>
<dbReference type="SUPFAM" id="SSF52540">
    <property type="entry name" value="P-loop containing nucleoside triphosphate hydrolases"/>
    <property type="match status" value="1"/>
</dbReference>
<evidence type="ECO:0000256" key="5">
    <source>
        <dbReference type="SAM" id="Phobius"/>
    </source>
</evidence>
<dbReference type="SMART" id="SM00368">
    <property type="entry name" value="LRR_RI"/>
    <property type="match status" value="4"/>
</dbReference>
<dbReference type="InterPro" id="IPR051261">
    <property type="entry name" value="NLR"/>
</dbReference>
<dbReference type="Gene3D" id="3.80.10.10">
    <property type="entry name" value="Ribonuclease Inhibitor"/>
    <property type="match status" value="1"/>
</dbReference>
<name>A0A2B4RD54_STYPI</name>
<dbReference type="InterPro" id="IPR007111">
    <property type="entry name" value="NACHT_NTPase"/>
</dbReference>
<keyword evidence="1" id="KW-0433">Leucine-rich repeat</keyword>
<evidence type="ECO:0000313" key="8">
    <source>
        <dbReference type="Proteomes" id="UP000225706"/>
    </source>
</evidence>
<proteinExistence type="predicted"/>
<dbReference type="OrthoDB" id="5962656at2759"/>
<dbReference type="Gene3D" id="3.40.50.300">
    <property type="entry name" value="P-loop containing nucleotide triphosphate hydrolases"/>
    <property type="match status" value="1"/>
</dbReference>
<dbReference type="GO" id="GO:0005524">
    <property type="term" value="F:ATP binding"/>
    <property type="evidence" value="ECO:0007669"/>
    <property type="project" value="UniProtKB-KW"/>
</dbReference>
<feature type="transmembrane region" description="Helical" evidence="5">
    <location>
        <begin position="84"/>
        <end position="108"/>
    </location>
</feature>
<reference evidence="8" key="1">
    <citation type="journal article" date="2017" name="bioRxiv">
        <title>Comparative analysis of the genomes of Stylophora pistillata and Acropora digitifera provides evidence for extensive differences between species of corals.</title>
        <authorList>
            <person name="Voolstra C.R."/>
            <person name="Li Y."/>
            <person name="Liew Y.J."/>
            <person name="Baumgarten S."/>
            <person name="Zoccola D."/>
            <person name="Flot J.-F."/>
            <person name="Tambutte S."/>
            <person name="Allemand D."/>
            <person name="Aranda M."/>
        </authorList>
    </citation>
    <scope>NUCLEOTIDE SEQUENCE [LARGE SCALE GENOMIC DNA]</scope>
</reference>
<keyword evidence="5" id="KW-0812">Transmembrane</keyword>
<keyword evidence="8" id="KW-1185">Reference proteome</keyword>
<feature type="transmembrane region" description="Helical" evidence="5">
    <location>
        <begin position="12"/>
        <end position="35"/>
    </location>
</feature>
<sequence>MLILEELPALKLANIVNRVTLSGWFLYDAIFIGIFTDTLELNSKFRSHFRCGGADSENIDLVREQCSKLYEKEYNNYSFSIDTFVYTNLLLTEIVCAISCCVMARLIVGDNLSPSVRYSDEGKSHDQENSLRSRNNLFIAYCCQLFTRWVLRVFFMVMQTNFLYLDLPSFSCHLTFGAYQPRYSCYGEGVTAKNIKMKVILVVNGIFALGILMEAVYISLRVWKDDSFIENSEFFKDYLYLSSPKRRLRKFIKNAKKTIKEDTCRPPQLRSPFSSIPGEGQPVYAISGERNATLRGLEDILNHENKKVLIVGRPGIGKTLCCTKVLRDWAFNRIFHGSSDAKIHFDAAFFVKFRASNTAADLSLKEMLMLSEHSPSKRIDDEVWNYILENPERVLFIFDGIDEFKHNSKIGKENEDPQFKSHVDEKMPLFALYEKLATGKVLKGAAVLTTTRPSALPSIESLPFDKVFEIRGYSSEQVKDYVTTFAGKDTRAGARLWRHIGGNISILSLCYIPGSCFIICSTLFQMLSFDSLPMKLTDIYKKAVKIFYLRHDKEFHGKNFTCDDLESDDLPRECEKKFERLEKMAFEGIKERRLSFGRNEVGGMEDTDLFYRLPDRRTDGLKREEQFCFIHLTMHEFFAARHLANMGETELKKFVSENIEDGKWQLTLQFLAGLVNDKEKLPSKIITDLFPVKTAEETESVFYNEEWPRNREPRKVTGWPTEDRKRLVVTLLKCCSENSEITETVQRKLQQISFNCVNFLFCQLTSADCASLVTVINVLKISHLDLFTNNIGPVGCFEICKLLECRESQLSWLNLTGNQSQDEGAKYLAKAIRNSNCQLRTLHLSFNNIGDKGAQHLAEAINNENCQLSTLYLAGNDITEAVKQRVNSLLIEKLETLSTDKVDVSTLRTATAELKPGFGVFHLQENARED</sequence>
<evidence type="ECO:0000256" key="1">
    <source>
        <dbReference type="ARBA" id="ARBA00022614"/>
    </source>
</evidence>
<dbReference type="PANTHER" id="PTHR24106">
    <property type="entry name" value="NACHT, LRR AND CARD DOMAINS-CONTAINING"/>
    <property type="match status" value="1"/>
</dbReference>
<dbReference type="InterPro" id="IPR027417">
    <property type="entry name" value="P-loop_NTPase"/>
</dbReference>